<dbReference type="Proteomes" id="UP001596116">
    <property type="component" value="Unassembled WGS sequence"/>
</dbReference>
<evidence type="ECO:0000313" key="5">
    <source>
        <dbReference type="EMBL" id="MFC6035456.1"/>
    </source>
</evidence>
<dbReference type="RefSeq" id="WP_379879222.1">
    <property type="nucleotide sequence ID" value="NZ_JBHPON010000001.1"/>
</dbReference>
<dbReference type="PANTHER" id="PTHR43792:SF8">
    <property type="entry name" value="[RIBOSOMAL PROTEIN US5]-ALANINE N-ACETYLTRANSFERASE"/>
    <property type="match status" value="1"/>
</dbReference>
<reference evidence="5 6" key="1">
    <citation type="submission" date="2024-09" db="EMBL/GenBank/DDBJ databases">
        <authorList>
            <person name="Zhang Z.-H."/>
        </authorList>
    </citation>
    <scope>NUCLEOTIDE SEQUENCE [LARGE SCALE GENOMIC DNA]</scope>
    <source>
        <strain evidence="5 6">HHTR114</strain>
    </source>
</reference>
<proteinExistence type="inferred from homology"/>
<dbReference type="InterPro" id="IPR016181">
    <property type="entry name" value="Acyl_CoA_acyltransferase"/>
</dbReference>
<keyword evidence="6" id="KW-1185">Reference proteome</keyword>
<accession>A0ABW1KWL8</accession>
<dbReference type="InterPro" id="IPR051531">
    <property type="entry name" value="N-acetyltransferase"/>
</dbReference>
<dbReference type="PROSITE" id="PS51186">
    <property type="entry name" value="GNAT"/>
    <property type="match status" value="1"/>
</dbReference>
<evidence type="ECO:0000313" key="6">
    <source>
        <dbReference type="Proteomes" id="UP001596116"/>
    </source>
</evidence>
<keyword evidence="2 5" id="KW-0012">Acyltransferase</keyword>
<evidence type="ECO:0000256" key="3">
    <source>
        <dbReference type="ARBA" id="ARBA00038502"/>
    </source>
</evidence>
<dbReference type="GO" id="GO:0016746">
    <property type="term" value="F:acyltransferase activity"/>
    <property type="evidence" value="ECO:0007669"/>
    <property type="project" value="UniProtKB-KW"/>
</dbReference>
<sequence length="183" mass="20168">MTLLQTHRFLLRPIEQSDAPVFARLCNDKLIARNTARIPYPYTLEDAEIFTKTAAAAFRNGKEHAFAVCEQDTIIACCGVMRITNILFELGYWVAMPARGRGVATEAASAVTHFAFTALHAETLLAGHFADNPASGRVLEKIGFHHTGDTRLQFSLGRGGEAQSLRMKLDREAFNAPESVKFA</sequence>
<dbReference type="PANTHER" id="PTHR43792">
    <property type="entry name" value="GNAT FAMILY, PUTATIVE (AFU_ORTHOLOGUE AFUA_3G00765)-RELATED-RELATED"/>
    <property type="match status" value="1"/>
</dbReference>
<dbReference type="SUPFAM" id="SSF55729">
    <property type="entry name" value="Acyl-CoA N-acyltransferases (Nat)"/>
    <property type="match status" value="1"/>
</dbReference>
<comment type="similarity">
    <text evidence="3">Belongs to the acetyltransferase family. RimJ subfamily.</text>
</comment>
<evidence type="ECO:0000256" key="2">
    <source>
        <dbReference type="ARBA" id="ARBA00023315"/>
    </source>
</evidence>
<comment type="caution">
    <text evidence="5">The sequence shown here is derived from an EMBL/GenBank/DDBJ whole genome shotgun (WGS) entry which is preliminary data.</text>
</comment>
<name>A0ABW1KWL8_9PROT</name>
<gene>
    <name evidence="5" type="ORF">ACFMB1_07875</name>
</gene>
<dbReference type="Gene3D" id="3.40.630.30">
    <property type="match status" value="1"/>
</dbReference>
<evidence type="ECO:0000259" key="4">
    <source>
        <dbReference type="PROSITE" id="PS51186"/>
    </source>
</evidence>
<protein>
    <submittedName>
        <fullName evidence="5">GNAT family N-acetyltransferase</fullName>
        <ecNumber evidence="5">2.3.-.-</ecNumber>
    </submittedName>
</protein>
<keyword evidence="1 5" id="KW-0808">Transferase</keyword>
<organism evidence="5 6">
    <name type="scientific">Hyphococcus aureus</name>
    <dbReference type="NCBI Taxonomy" id="2666033"/>
    <lineage>
        <taxon>Bacteria</taxon>
        <taxon>Pseudomonadati</taxon>
        <taxon>Pseudomonadota</taxon>
        <taxon>Alphaproteobacteria</taxon>
        <taxon>Parvularculales</taxon>
        <taxon>Parvularculaceae</taxon>
        <taxon>Hyphococcus</taxon>
    </lineage>
</organism>
<dbReference type="EMBL" id="JBHPON010000001">
    <property type="protein sequence ID" value="MFC6035456.1"/>
    <property type="molecule type" value="Genomic_DNA"/>
</dbReference>
<evidence type="ECO:0000256" key="1">
    <source>
        <dbReference type="ARBA" id="ARBA00022679"/>
    </source>
</evidence>
<dbReference type="InterPro" id="IPR000182">
    <property type="entry name" value="GNAT_dom"/>
</dbReference>
<feature type="domain" description="N-acetyltransferase" evidence="4">
    <location>
        <begin position="9"/>
        <end position="172"/>
    </location>
</feature>
<dbReference type="Pfam" id="PF13302">
    <property type="entry name" value="Acetyltransf_3"/>
    <property type="match status" value="1"/>
</dbReference>
<dbReference type="EC" id="2.3.-.-" evidence="5"/>